<keyword evidence="6 7" id="KW-0961">Cell wall biogenesis/degradation</keyword>
<keyword evidence="5 7" id="KW-0573">Peptidoglycan synthesis</keyword>
<organism evidence="9 10">
    <name type="scientific">Paraflavisolibacter caeni</name>
    <dbReference type="NCBI Taxonomy" id="2982496"/>
    <lineage>
        <taxon>Bacteria</taxon>
        <taxon>Pseudomonadati</taxon>
        <taxon>Bacteroidota</taxon>
        <taxon>Chitinophagia</taxon>
        <taxon>Chitinophagales</taxon>
        <taxon>Chitinophagaceae</taxon>
        <taxon>Paraflavisolibacter</taxon>
    </lineage>
</organism>
<evidence type="ECO:0000256" key="1">
    <source>
        <dbReference type="ARBA" id="ARBA00004752"/>
    </source>
</evidence>
<evidence type="ECO:0000256" key="7">
    <source>
        <dbReference type="PROSITE-ProRule" id="PRU01373"/>
    </source>
</evidence>
<feature type="active site" description="Nucleophile" evidence="7">
    <location>
        <position position="469"/>
    </location>
</feature>
<dbReference type="PROSITE" id="PS52029">
    <property type="entry name" value="LD_TPASE"/>
    <property type="match status" value="1"/>
</dbReference>
<feature type="domain" description="L,D-TPase catalytic" evidence="8">
    <location>
        <begin position="335"/>
        <end position="495"/>
    </location>
</feature>
<dbReference type="CDD" id="cd16913">
    <property type="entry name" value="YkuD_like"/>
    <property type="match status" value="1"/>
</dbReference>
<dbReference type="GO" id="GO:0004180">
    <property type="term" value="F:carboxypeptidase activity"/>
    <property type="evidence" value="ECO:0007669"/>
    <property type="project" value="UniProtKB-ARBA"/>
</dbReference>
<evidence type="ECO:0000313" key="9">
    <source>
        <dbReference type="EMBL" id="MCU7549285.1"/>
    </source>
</evidence>
<dbReference type="EMBL" id="JAOTIF010000005">
    <property type="protein sequence ID" value="MCU7549285.1"/>
    <property type="molecule type" value="Genomic_DNA"/>
</dbReference>
<dbReference type="Gene3D" id="2.40.440.10">
    <property type="entry name" value="L,D-transpeptidase catalytic domain-like"/>
    <property type="match status" value="1"/>
</dbReference>
<keyword evidence="3" id="KW-0808">Transferase</keyword>
<dbReference type="Proteomes" id="UP001155483">
    <property type="component" value="Unassembled WGS sequence"/>
</dbReference>
<dbReference type="InterPro" id="IPR052905">
    <property type="entry name" value="LD-transpeptidase_YkuD-like"/>
</dbReference>
<feature type="active site" description="Proton donor/acceptor" evidence="7">
    <location>
        <position position="450"/>
    </location>
</feature>
<dbReference type="SUPFAM" id="SSF47090">
    <property type="entry name" value="PGBD-like"/>
    <property type="match status" value="1"/>
</dbReference>
<keyword evidence="10" id="KW-1185">Reference proteome</keyword>
<dbReference type="GO" id="GO:0009252">
    <property type="term" value="P:peptidoglycan biosynthetic process"/>
    <property type="evidence" value="ECO:0007669"/>
    <property type="project" value="UniProtKB-KW"/>
</dbReference>
<evidence type="ECO:0000256" key="2">
    <source>
        <dbReference type="ARBA" id="ARBA00005992"/>
    </source>
</evidence>
<keyword evidence="4 7" id="KW-0133">Cell shape</keyword>
<proteinExistence type="inferred from homology"/>
<dbReference type="InterPro" id="IPR005490">
    <property type="entry name" value="LD_TPept_cat_dom"/>
</dbReference>
<dbReference type="GO" id="GO:0071555">
    <property type="term" value="P:cell wall organization"/>
    <property type="evidence" value="ECO:0007669"/>
    <property type="project" value="UniProtKB-UniRule"/>
</dbReference>
<sequence length="548" mass="63982">MAKNCIYGQMLIKSDWCLKVCVWVMIVVGFLTQMNCQGKQLKASLPVVPRDTTIKPQDAYSQLFLDSNFVASFIKSEVSSDSVANDITNFYNIRNFQYAWFHEDGLTEQADVFWNLYVDMISNVDSSIYNRSLYYKMDQLLNEDTLYPLDPEQQALLELRLTQVFFRYVQVAYKGKLHPEQMKWYIPRRKLDAVVLLDSLFVKKNNIKEWKPLNPSFHRLYDALFQYYSIEKNGGWPTIQTSSYKWKKGDKHKVIGQIKRRLRTSGDFPSADSSFLYTDSLEDAVKRIKVSYGMKDNGIIDAAFIKELNVSVGERLKQMLVNLERMRWMPEQPQNYIVANIPEYKLHVYEGGRKVISMNIVVGKAANKTVIFSDQLKYVVFNPYWNVPRSIVRKEMMPAIQRNANYLSRNNMEITGYKDGLPVVRQKPGPGNALGNVKFIFPNQYNIYFHDTPAKTLFSRQKRAFSHGCIRLQKPMLLANYLLQSYSQWTPEQLKAIMNNKTERWLTLDQPVPVFITYFTCWVTPTGVINFREDIYGHDSKMAQHLFQ</sequence>
<comment type="pathway">
    <text evidence="1 7">Cell wall biogenesis; peptidoglycan biosynthesis.</text>
</comment>
<dbReference type="RefSeq" id="WP_279296726.1">
    <property type="nucleotide sequence ID" value="NZ_JAOTIF010000005.1"/>
</dbReference>
<dbReference type="Pfam" id="PF20142">
    <property type="entry name" value="Scaffold"/>
    <property type="match status" value="1"/>
</dbReference>
<comment type="caution">
    <text evidence="9">The sequence shown here is derived from an EMBL/GenBank/DDBJ whole genome shotgun (WGS) entry which is preliminary data.</text>
</comment>
<name>A0A9X2XUT3_9BACT</name>
<dbReference type="GO" id="GO:0008360">
    <property type="term" value="P:regulation of cell shape"/>
    <property type="evidence" value="ECO:0007669"/>
    <property type="project" value="UniProtKB-UniRule"/>
</dbReference>
<gene>
    <name evidence="9" type="ORF">OCK74_09165</name>
</gene>
<dbReference type="InterPro" id="IPR036365">
    <property type="entry name" value="PGBD-like_sf"/>
</dbReference>
<evidence type="ECO:0000259" key="8">
    <source>
        <dbReference type="PROSITE" id="PS52029"/>
    </source>
</evidence>
<dbReference type="PANTHER" id="PTHR41533:SF2">
    <property type="entry name" value="BLR7131 PROTEIN"/>
    <property type="match status" value="1"/>
</dbReference>
<evidence type="ECO:0000256" key="5">
    <source>
        <dbReference type="ARBA" id="ARBA00022984"/>
    </source>
</evidence>
<comment type="similarity">
    <text evidence="2">Belongs to the YkuD family.</text>
</comment>
<evidence type="ECO:0000256" key="3">
    <source>
        <dbReference type="ARBA" id="ARBA00022679"/>
    </source>
</evidence>
<evidence type="ECO:0000256" key="6">
    <source>
        <dbReference type="ARBA" id="ARBA00023316"/>
    </source>
</evidence>
<evidence type="ECO:0000256" key="4">
    <source>
        <dbReference type="ARBA" id="ARBA00022960"/>
    </source>
</evidence>
<dbReference type="GO" id="GO:0016740">
    <property type="term" value="F:transferase activity"/>
    <property type="evidence" value="ECO:0007669"/>
    <property type="project" value="UniProtKB-KW"/>
</dbReference>
<dbReference type="InterPro" id="IPR038063">
    <property type="entry name" value="Transpep_catalytic_dom"/>
</dbReference>
<reference evidence="9" key="1">
    <citation type="submission" date="2022-09" db="EMBL/GenBank/DDBJ databases">
        <authorList>
            <person name="Yuan C."/>
            <person name="Ke Z."/>
        </authorList>
    </citation>
    <scope>NUCLEOTIDE SEQUENCE</scope>
    <source>
        <strain evidence="9">LB-8</strain>
    </source>
</reference>
<dbReference type="PANTHER" id="PTHR41533">
    <property type="entry name" value="L,D-TRANSPEPTIDASE HI_1667-RELATED"/>
    <property type="match status" value="1"/>
</dbReference>
<dbReference type="InterPro" id="IPR045380">
    <property type="entry name" value="LD_TPept_scaffold_dom"/>
</dbReference>
<dbReference type="SUPFAM" id="SSF141523">
    <property type="entry name" value="L,D-transpeptidase catalytic domain-like"/>
    <property type="match status" value="1"/>
</dbReference>
<dbReference type="Pfam" id="PF03734">
    <property type="entry name" value="YkuD"/>
    <property type="match status" value="1"/>
</dbReference>
<protein>
    <submittedName>
        <fullName evidence="9">L,D-transpeptidase family protein</fullName>
    </submittedName>
</protein>
<dbReference type="AlphaFoldDB" id="A0A9X2XUT3"/>
<reference evidence="9" key="2">
    <citation type="submission" date="2023-04" db="EMBL/GenBank/DDBJ databases">
        <title>Paracnuella aquatica gen. nov., sp. nov., a member of the family Chitinophagaceae isolated from a hot spring.</title>
        <authorList>
            <person name="Wang C."/>
        </authorList>
    </citation>
    <scope>NUCLEOTIDE SEQUENCE</scope>
    <source>
        <strain evidence="9">LB-8</strain>
    </source>
</reference>
<accession>A0A9X2XUT3</accession>
<evidence type="ECO:0000313" key="10">
    <source>
        <dbReference type="Proteomes" id="UP001155483"/>
    </source>
</evidence>